<reference evidence="3" key="1">
    <citation type="submission" date="2018-05" db="EMBL/GenBank/DDBJ databases">
        <title>Algibacter marinivivus sp. nov., isolated from sample around a algae.</title>
        <authorList>
            <person name="Lu D."/>
        </authorList>
    </citation>
    <scope>NUCLEOTIDE SEQUENCE [LARGE SCALE GENOMIC DNA]</scope>
    <source>
        <strain evidence="3">ZY111</strain>
    </source>
</reference>
<dbReference type="EMBL" id="QFRI01000002">
    <property type="protein sequence ID" value="PWH82516.1"/>
    <property type="molecule type" value="Genomic_DNA"/>
</dbReference>
<evidence type="ECO:0000313" key="3">
    <source>
        <dbReference type="Proteomes" id="UP000245375"/>
    </source>
</evidence>
<feature type="chain" id="PRO_5015600394" evidence="1">
    <location>
        <begin position="18"/>
        <end position="121"/>
    </location>
</feature>
<name>A0A2U2X403_9FLAO</name>
<keyword evidence="3" id="KW-1185">Reference proteome</keyword>
<proteinExistence type="predicted"/>
<dbReference type="Proteomes" id="UP000245375">
    <property type="component" value="Unassembled WGS sequence"/>
</dbReference>
<evidence type="ECO:0000313" key="2">
    <source>
        <dbReference type="EMBL" id="PWH82516.1"/>
    </source>
</evidence>
<comment type="caution">
    <text evidence="2">The sequence shown here is derived from an EMBL/GenBank/DDBJ whole genome shotgun (WGS) entry which is preliminary data.</text>
</comment>
<dbReference type="OrthoDB" id="1446823at2"/>
<reference evidence="2 3" key="2">
    <citation type="submission" date="2018-05" db="EMBL/GenBank/DDBJ databases">
        <title>Algibacter marinivivus sp. nov., isolated from sample around a algae.</title>
        <authorList>
            <person name="Zhong X."/>
        </authorList>
    </citation>
    <scope>NUCLEOTIDE SEQUENCE [LARGE SCALE GENOMIC DNA]</scope>
    <source>
        <strain evidence="2 3">ZY111</strain>
    </source>
</reference>
<keyword evidence="1" id="KW-0732">Signal</keyword>
<reference evidence="3" key="3">
    <citation type="submission" date="2018-05" db="EMBL/GenBank/DDBJ databases">
        <authorList>
            <person name="Lu D."/>
        </authorList>
    </citation>
    <scope>NUCLEOTIDE SEQUENCE [LARGE SCALE GENOMIC DNA]</scope>
    <source>
        <strain evidence="3">ZY111</strain>
    </source>
</reference>
<dbReference type="RefSeq" id="WP_109352883.1">
    <property type="nucleotide sequence ID" value="NZ_QFRI01000002.1"/>
</dbReference>
<organism evidence="2 3">
    <name type="scientific">Algibacter marinivivus</name>
    <dbReference type="NCBI Taxonomy" id="2100723"/>
    <lineage>
        <taxon>Bacteria</taxon>
        <taxon>Pseudomonadati</taxon>
        <taxon>Bacteroidota</taxon>
        <taxon>Flavobacteriia</taxon>
        <taxon>Flavobacteriales</taxon>
        <taxon>Flavobacteriaceae</taxon>
        <taxon>Algibacter</taxon>
    </lineage>
</organism>
<protein>
    <submittedName>
        <fullName evidence="2">Uncharacterized protein</fullName>
    </submittedName>
</protein>
<feature type="signal peptide" evidence="1">
    <location>
        <begin position="1"/>
        <end position="17"/>
    </location>
</feature>
<dbReference type="AlphaFoldDB" id="A0A2U2X403"/>
<gene>
    <name evidence="2" type="ORF">DIS18_09710</name>
</gene>
<evidence type="ECO:0000256" key="1">
    <source>
        <dbReference type="SAM" id="SignalP"/>
    </source>
</evidence>
<sequence>MKKILYLLYFVCGVSFATTSTDLNNNDPKVGDVLKIKQPKSVSFKHIHFPRLNFIVKRGGLANYNSVYEELVIVKKVTDKNGKVQVTLERKDGKKFFGYLKNVTANYTESIDAGEIVKVKP</sequence>
<accession>A0A2U2X403</accession>